<dbReference type="Pfam" id="PF02017">
    <property type="entry name" value="CIDE-N"/>
    <property type="match status" value="1"/>
</dbReference>
<evidence type="ECO:0000259" key="4">
    <source>
        <dbReference type="PROSITE" id="PS51135"/>
    </source>
</evidence>
<accession>A0A5A9NFH8</accession>
<feature type="compositionally biased region" description="Polar residues" evidence="3">
    <location>
        <begin position="287"/>
        <end position="301"/>
    </location>
</feature>
<evidence type="ECO:0000313" key="5">
    <source>
        <dbReference type="EMBL" id="KAA0707197.1"/>
    </source>
</evidence>
<dbReference type="InterPro" id="IPR003508">
    <property type="entry name" value="CIDE-N_dom"/>
</dbReference>
<evidence type="ECO:0000256" key="1">
    <source>
        <dbReference type="ARBA" id="ARBA00022703"/>
    </source>
</evidence>
<dbReference type="SUPFAM" id="SSF54277">
    <property type="entry name" value="CAD &amp; PB1 domains"/>
    <property type="match status" value="1"/>
</dbReference>
<dbReference type="InterPro" id="IPR015121">
    <property type="entry name" value="DNA_fragmentation_mid_dom"/>
</dbReference>
<reference evidence="5 6" key="1">
    <citation type="journal article" date="2019" name="Mol. Ecol. Resour.">
        <title>Chromosome-level genome assembly of Triplophysa tibetana, a fish adapted to the harsh high-altitude environment of the Tibetan Plateau.</title>
        <authorList>
            <person name="Yang X."/>
            <person name="Liu H."/>
            <person name="Ma Z."/>
            <person name="Zou Y."/>
            <person name="Zou M."/>
            <person name="Mao Y."/>
            <person name="Li X."/>
            <person name="Wang H."/>
            <person name="Chen T."/>
            <person name="Wang W."/>
            <person name="Yang R."/>
        </authorList>
    </citation>
    <scope>NUCLEOTIDE SEQUENCE [LARGE SCALE GENOMIC DNA]</scope>
    <source>
        <strain evidence="5">TTIB1903HZAU</strain>
        <tissue evidence="5">Muscle</tissue>
    </source>
</reference>
<dbReference type="PROSITE" id="PS51135">
    <property type="entry name" value="CIDE_N"/>
    <property type="match status" value="1"/>
</dbReference>
<protein>
    <submittedName>
        <fullName evidence="5">DNAation factor subunit alpha</fullName>
    </submittedName>
</protein>
<dbReference type="Gene3D" id="1.10.1490.10">
    <property type="entry name" value="C-terminal domain of DFF45/ICAD (DFF-C domain)"/>
    <property type="match status" value="2"/>
</dbReference>
<dbReference type="PANTHER" id="PTHR12306:SF16">
    <property type="entry name" value="DNAATION FACTOR SUBUNIT ALPHA"/>
    <property type="match status" value="1"/>
</dbReference>
<dbReference type="Gene3D" id="3.10.20.10">
    <property type="match status" value="1"/>
</dbReference>
<dbReference type="OrthoDB" id="6475906at2759"/>
<feature type="region of interest" description="Disordered" evidence="3">
    <location>
        <begin position="287"/>
        <end position="314"/>
    </location>
</feature>
<evidence type="ECO:0000256" key="2">
    <source>
        <dbReference type="PROSITE-ProRule" id="PRU00447"/>
    </source>
</evidence>
<keyword evidence="6" id="KW-1185">Reference proteome</keyword>
<sequence length="314" mass="34999">MTELKAYKVCNLTRQKFYGVAVTSLGQLKIRGGDVLGFSPDASVSVVLEEDGTFVEDEEYFLCLPADTKLMLLNYRETWTPALQVDGGTGRPNREFVDVEVDGQDNIDGTESWHSAANSLKQNLGNIILMSETDLQSLIDVPCSDLATALGFSQPKSRILQETLQTIVDRREEERQSKELLQLYLKAIEQESMQDPPETSAKLDETDGVQLETTAAFSSRMLTVLKEKKHPETRLSNEELQMVVRQGADVMVEALGWESERTAALVQDCGAELSKRLQQVQALHSLSAQNQSLNTASQPQTGREARAKRRKHQP</sequence>
<gene>
    <name evidence="5" type="ORF">E1301_Tti002518</name>
</gene>
<feature type="domain" description="CIDE-N" evidence="4">
    <location>
        <begin position="3"/>
        <end position="81"/>
    </location>
</feature>
<dbReference type="GO" id="GO:0006915">
    <property type="term" value="P:apoptotic process"/>
    <property type="evidence" value="ECO:0007669"/>
    <property type="project" value="UniProtKB-UniRule"/>
</dbReference>
<dbReference type="GO" id="GO:0042981">
    <property type="term" value="P:regulation of apoptotic process"/>
    <property type="evidence" value="ECO:0007669"/>
    <property type="project" value="TreeGrafter"/>
</dbReference>
<dbReference type="SUPFAM" id="SSF81783">
    <property type="entry name" value="C-terminal domain of DFF45/ICAD (DFF-C domain)"/>
    <property type="match status" value="1"/>
</dbReference>
<evidence type="ECO:0000313" key="6">
    <source>
        <dbReference type="Proteomes" id="UP000324632"/>
    </source>
</evidence>
<keyword evidence="1 2" id="KW-0053">Apoptosis</keyword>
<name>A0A5A9NFH8_9TELE</name>
<comment type="caution">
    <text evidence="5">The sequence shown here is derived from an EMBL/GenBank/DDBJ whole genome shotgun (WGS) entry which is preliminary data.</text>
</comment>
<dbReference type="PANTHER" id="PTHR12306">
    <property type="entry name" value="CELL DEATH ACTIVATOR CIDE"/>
    <property type="match status" value="1"/>
</dbReference>
<dbReference type="EMBL" id="SOYY01000020">
    <property type="protein sequence ID" value="KAA0707197.1"/>
    <property type="molecule type" value="Genomic_DNA"/>
</dbReference>
<dbReference type="Proteomes" id="UP000324632">
    <property type="component" value="Chromosome 20"/>
</dbReference>
<dbReference type="InterPro" id="IPR027296">
    <property type="entry name" value="DFF-C"/>
</dbReference>
<dbReference type="Pfam" id="PF09033">
    <property type="entry name" value="DFF-C"/>
    <property type="match status" value="1"/>
</dbReference>
<organism evidence="5 6">
    <name type="scientific">Triplophysa tibetana</name>
    <dbReference type="NCBI Taxonomy" id="1572043"/>
    <lineage>
        <taxon>Eukaryota</taxon>
        <taxon>Metazoa</taxon>
        <taxon>Chordata</taxon>
        <taxon>Craniata</taxon>
        <taxon>Vertebrata</taxon>
        <taxon>Euteleostomi</taxon>
        <taxon>Actinopterygii</taxon>
        <taxon>Neopterygii</taxon>
        <taxon>Teleostei</taxon>
        <taxon>Ostariophysi</taxon>
        <taxon>Cypriniformes</taxon>
        <taxon>Nemacheilidae</taxon>
        <taxon>Triplophysa</taxon>
    </lineage>
</organism>
<evidence type="ECO:0000256" key="3">
    <source>
        <dbReference type="SAM" id="MobiDB-lite"/>
    </source>
</evidence>
<dbReference type="SMART" id="SM00266">
    <property type="entry name" value="CAD"/>
    <property type="match status" value="1"/>
</dbReference>
<proteinExistence type="predicted"/>
<dbReference type="AlphaFoldDB" id="A0A5A9NFH8"/>